<dbReference type="CDD" id="cd03214">
    <property type="entry name" value="ABC_Iron-Siderophores_B12_Hemin"/>
    <property type="match status" value="1"/>
</dbReference>
<dbReference type="PANTHER" id="PTHR42794">
    <property type="entry name" value="HEMIN IMPORT ATP-BINDING PROTEIN HMUV"/>
    <property type="match status" value="1"/>
</dbReference>
<name>A0A5S3WJ69_9GAMM</name>
<evidence type="ECO:0000256" key="1">
    <source>
        <dbReference type="ARBA" id="ARBA00022448"/>
    </source>
</evidence>
<keyword evidence="4" id="KW-1278">Translocase</keyword>
<dbReference type="RefSeq" id="WP_138549729.1">
    <property type="nucleotide sequence ID" value="NZ_PNCH01000003.1"/>
</dbReference>
<gene>
    <name evidence="7" type="ORF">CWB99_15185</name>
</gene>
<comment type="caution">
    <text evidence="7">The sequence shown here is derived from an EMBL/GenBank/DDBJ whole genome shotgun (WGS) entry which is preliminary data.</text>
</comment>
<dbReference type="OrthoDB" id="5292475at2"/>
<reference evidence="8" key="2">
    <citation type="submission" date="2019-06" db="EMBL/GenBank/DDBJ databases">
        <title>Co-occurence of chitin degradation, pigmentation and bioactivity in marine Pseudoalteromonas.</title>
        <authorList>
            <person name="Sonnenschein E.C."/>
            <person name="Bech P.K."/>
        </authorList>
    </citation>
    <scope>NUCLEOTIDE SEQUENCE [LARGE SCALE GENOMIC DNA]</scope>
    <source>
        <strain evidence="8">S2676</strain>
    </source>
</reference>
<dbReference type="SMART" id="SM00382">
    <property type="entry name" value="AAA"/>
    <property type="match status" value="1"/>
</dbReference>
<protein>
    <submittedName>
        <fullName evidence="7">Heme ABC transporter ATP-binding protein</fullName>
    </submittedName>
</protein>
<dbReference type="InterPro" id="IPR003439">
    <property type="entry name" value="ABC_transporter-like_ATP-bd"/>
</dbReference>
<evidence type="ECO:0000256" key="2">
    <source>
        <dbReference type="ARBA" id="ARBA00022741"/>
    </source>
</evidence>
<dbReference type="GO" id="GO:0016887">
    <property type="term" value="F:ATP hydrolysis activity"/>
    <property type="evidence" value="ECO:0007669"/>
    <property type="project" value="InterPro"/>
</dbReference>
<dbReference type="Proteomes" id="UP000310249">
    <property type="component" value="Unassembled WGS sequence"/>
</dbReference>
<evidence type="ECO:0000256" key="3">
    <source>
        <dbReference type="ARBA" id="ARBA00022840"/>
    </source>
</evidence>
<dbReference type="Gene3D" id="3.40.50.300">
    <property type="entry name" value="P-loop containing nucleotide triphosphate hydrolases"/>
    <property type="match status" value="1"/>
</dbReference>
<dbReference type="AlphaFoldDB" id="A0A5S3WJ69"/>
<dbReference type="EMBL" id="PNCI01000035">
    <property type="protein sequence ID" value="TMP27340.1"/>
    <property type="molecule type" value="Genomic_DNA"/>
</dbReference>
<dbReference type="InterPro" id="IPR027417">
    <property type="entry name" value="P-loop_NTPase"/>
</dbReference>
<evidence type="ECO:0000256" key="5">
    <source>
        <dbReference type="ARBA" id="ARBA00037066"/>
    </source>
</evidence>
<proteinExistence type="predicted"/>
<dbReference type="SUPFAM" id="SSF52540">
    <property type="entry name" value="P-loop containing nucleoside triphosphate hydrolases"/>
    <property type="match status" value="1"/>
</dbReference>
<evidence type="ECO:0000313" key="7">
    <source>
        <dbReference type="EMBL" id="TMP27340.1"/>
    </source>
</evidence>
<feature type="domain" description="ABC transporter" evidence="6">
    <location>
        <begin position="2"/>
        <end position="240"/>
    </location>
</feature>
<dbReference type="Pfam" id="PF00005">
    <property type="entry name" value="ABC_tran"/>
    <property type="match status" value="1"/>
</dbReference>
<keyword evidence="3 7" id="KW-0067">ATP-binding</keyword>
<dbReference type="GO" id="GO:0005524">
    <property type="term" value="F:ATP binding"/>
    <property type="evidence" value="ECO:0007669"/>
    <property type="project" value="UniProtKB-KW"/>
</dbReference>
<organism evidence="7 8">
    <name type="scientific">Pseudoalteromonas rubra</name>
    <dbReference type="NCBI Taxonomy" id="43658"/>
    <lineage>
        <taxon>Bacteria</taxon>
        <taxon>Pseudomonadati</taxon>
        <taxon>Pseudomonadota</taxon>
        <taxon>Gammaproteobacteria</taxon>
        <taxon>Alteromonadales</taxon>
        <taxon>Pseudoalteromonadaceae</taxon>
        <taxon>Pseudoalteromonas</taxon>
    </lineage>
</organism>
<evidence type="ECO:0000256" key="4">
    <source>
        <dbReference type="ARBA" id="ARBA00022967"/>
    </source>
</evidence>
<dbReference type="PROSITE" id="PS50893">
    <property type="entry name" value="ABC_TRANSPORTER_2"/>
    <property type="match status" value="1"/>
</dbReference>
<dbReference type="PROSITE" id="PS00211">
    <property type="entry name" value="ABC_TRANSPORTER_1"/>
    <property type="match status" value="1"/>
</dbReference>
<reference evidence="7 8" key="1">
    <citation type="submission" date="2018-01" db="EMBL/GenBank/DDBJ databases">
        <authorList>
            <person name="Paulsen S."/>
            <person name="Gram L.K."/>
        </authorList>
    </citation>
    <scope>NUCLEOTIDE SEQUENCE [LARGE SCALE GENOMIC DNA]</scope>
    <source>
        <strain evidence="7 8">S2676</strain>
    </source>
</reference>
<comment type="function">
    <text evidence="5">Part of the ABC transporter complex HmuTUV involved in hemin import. Responsible for energy coupling to the transport system.</text>
</comment>
<dbReference type="InterPro" id="IPR017871">
    <property type="entry name" value="ABC_transporter-like_CS"/>
</dbReference>
<evidence type="ECO:0000259" key="6">
    <source>
        <dbReference type="PROSITE" id="PS50893"/>
    </source>
</evidence>
<sequence>MLECHNLTVFRAGKQVLNKVSLTLEAGQFIVLLGENGAGKSTLLSAICDDIPYSGQILWHGHALDTLDPLTLATQRAVLLQHNRVNFAFNTAELIAMGRYPYQESSAEQAVVVDKLITLLALEKLARREVTQLSGGEFQRAQFARCLAQLNAHDPDTQNKLMLLDEPTSALDLHHQHRVLSAAQRFARQGNTVVAVLHDLNLASLYADRILLLDQGQIRSDGPPQDVLRRDVLQPIYQTGMQINLHPGYNIPMIFSEPLTGAPHA</sequence>
<dbReference type="InterPro" id="IPR003593">
    <property type="entry name" value="AAA+_ATPase"/>
</dbReference>
<keyword evidence="2" id="KW-0547">Nucleotide-binding</keyword>
<dbReference type="PANTHER" id="PTHR42794:SF1">
    <property type="entry name" value="HEMIN IMPORT ATP-BINDING PROTEIN HMUV"/>
    <property type="match status" value="1"/>
</dbReference>
<accession>A0A5S3WJ69</accession>
<keyword evidence="1" id="KW-0813">Transport</keyword>
<dbReference type="NCBIfam" id="NF010068">
    <property type="entry name" value="PRK13548.1"/>
    <property type="match status" value="1"/>
</dbReference>
<evidence type="ECO:0000313" key="8">
    <source>
        <dbReference type="Proteomes" id="UP000310249"/>
    </source>
</evidence>